<dbReference type="EMBL" id="CAJVPV010062678">
    <property type="protein sequence ID" value="CAG8792160.1"/>
    <property type="molecule type" value="Genomic_DNA"/>
</dbReference>
<proteinExistence type="predicted"/>
<name>A0A9N9P5A5_9GLOM</name>
<accession>A0A9N9P5A5</accession>
<organism evidence="1 2">
    <name type="scientific">Acaulospora morrowiae</name>
    <dbReference type="NCBI Taxonomy" id="94023"/>
    <lineage>
        <taxon>Eukaryota</taxon>
        <taxon>Fungi</taxon>
        <taxon>Fungi incertae sedis</taxon>
        <taxon>Mucoromycota</taxon>
        <taxon>Glomeromycotina</taxon>
        <taxon>Glomeromycetes</taxon>
        <taxon>Diversisporales</taxon>
        <taxon>Acaulosporaceae</taxon>
        <taxon>Acaulospora</taxon>
    </lineage>
</organism>
<keyword evidence="2" id="KW-1185">Reference proteome</keyword>
<gene>
    <name evidence="1" type="ORF">AMORRO_LOCUS18243</name>
</gene>
<evidence type="ECO:0000313" key="2">
    <source>
        <dbReference type="Proteomes" id="UP000789342"/>
    </source>
</evidence>
<sequence>LTDEQIQEVIDYGISSEKLPLVTNHVTKISETLCPGKILSEVSESTAIPIPSSHIEKVLSETEINTSSASQDLSKTE</sequence>
<evidence type="ECO:0000313" key="1">
    <source>
        <dbReference type="EMBL" id="CAG8792160.1"/>
    </source>
</evidence>
<dbReference type="OrthoDB" id="2441119at2759"/>
<reference evidence="1" key="1">
    <citation type="submission" date="2021-06" db="EMBL/GenBank/DDBJ databases">
        <authorList>
            <person name="Kallberg Y."/>
            <person name="Tangrot J."/>
            <person name="Rosling A."/>
        </authorList>
    </citation>
    <scope>NUCLEOTIDE SEQUENCE</scope>
    <source>
        <strain evidence="1">CL551</strain>
    </source>
</reference>
<protein>
    <submittedName>
        <fullName evidence="1">14670_t:CDS:1</fullName>
    </submittedName>
</protein>
<dbReference type="AlphaFoldDB" id="A0A9N9P5A5"/>
<dbReference type="Proteomes" id="UP000789342">
    <property type="component" value="Unassembled WGS sequence"/>
</dbReference>
<comment type="caution">
    <text evidence="1">The sequence shown here is derived from an EMBL/GenBank/DDBJ whole genome shotgun (WGS) entry which is preliminary data.</text>
</comment>
<feature type="non-terminal residue" evidence="1">
    <location>
        <position position="1"/>
    </location>
</feature>
<feature type="non-terminal residue" evidence="1">
    <location>
        <position position="77"/>
    </location>
</feature>